<dbReference type="SUPFAM" id="SSF52821">
    <property type="entry name" value="Rhodanese/Cell cycle control phosphatase"/>
    <property type="match status" value="1"/>
</dbReference>
<dbReference type="InterPro" id="IPR016130">
    <property type="entry name" value="Tyr_Pase_AS"/>
</dbReference>
<dbReference type="InterPro" id="IPR050348">
    <property type="entry name" value="Protein-Tyr_Phosphatase"/>
</dbReference>
<dbReference type="Proteomes" id="UP000268321">
    <property type="component" value="Unassembled WGS sequence"/>
</dbReference>
<organism evidence="5 6">
    <name type="scientific">Metschnikowia bicuspidata</name>
    <dbReference type="NCBI Taxonomy" id="27322"/>
    <lineage>
        <taxon>Eukaryota</taxon>
        <taxon>Fungi</taxon>
        <taxon>Dikarya</taxon>
        <taxon>Ascomycota</taxon>
        <taxon>Saccharomycotina</taxon>
        <taxon>Pichiomycetes</taxon>
        <taxon>Metschnikowiaceae</taxon>
        <taxon>Metschnikowia</taxon>
    </lineage>
</organism>
<name>A0A4P9ZBL9_9ASCO</name>
<dbReference type="InterPro" id="IPR029021">
    <property type="entry name" value="Prot-tyrosine_phosphatase-like"/>
</dbReference>
<evidence type="ECO:0000313" key="5">
    <source>
        <dbReference type="EMBL" id="RKP30245.1"/>
    </source>
</evidence>
<evidence type="ECO:0000259" key="3">
    <source>
        <dbReference type="PROSITE" id="PS50055"/>
    </source>
</evidence>
<dbReference type="PROSITE" id="PS50056">
    <property type="entry name" value="TYR_PHOSPHATASE_2"/>
    <property type="match status" value="1"/>
</dbReference>
<sequence length="640" mass="72175">PLLRKQVTAPSLSPTSEMCFLSNIKAEQARRTSYVPPPACFRDTIQTLSPSISYMSAKDVADLVLNAQKYPDSPLRTVLPIDIRPLTDFVKLHLKGAINVCLPLTLLKRQNFNLRKCINSLPAYENLVFQNHLNRNQFNMENNVVSEHALEGRHGLPAIVVYDSTNNSSGLLCICKKLLGYSCWDEELAPPIILIDGPFEMFAVNHPDAVISGNSDMIDLEQLQGQANDFQSPDSVGPNSPTPLRNATPIRSMSTPGLLTLALKPGSLSSTAVSNFFLPQNLPSKQFRIRHNEEVFNTSLAPCSEDDLAAVVLDASQYEHLPQWLAQSVMDKCRIRADFNTLEEKEKQRLNRAFCPQDRTISEETGEFIPTISSGLDYGHKNRYKDIFLFEHSRVKLVDRTGLLRADSDLVYINASHINSKESFDNFSASKTDKQDRLLIEGNYLATQGPMGQTVGDFWRCVVNQKALVIISLTAEFENGVEKCYCYWKEGVYQSSDHSVSVRMEEGKKLGPIIHRVFTVTLDNEPPHRVTQLQHEDWKDMSADVETEDILLMIAMKKQILLAAPTLPSIPTVVHCSAGCGRTGVFCVADHIINLLENNNSFELPRDPIFEVVDSFRRQRVLMVQSVRQYWLLYRIMIHY</sequence>
<dbReference type="SMART" id="SM00404">
    <property type="entry name" value="PTPc_motif"/>
    <property type="match status" value="1"/>
</dbReference>
<evidence type="ECO:0000256" key="1">
    <source>
        <dbReference type="ARBA" id="ARBA00009649"/>
    </source>
</evidence>
<proteinExistence type="inferred from homology"/>
<feature type="domain" description="Tyrosine-protein phosphatase" evidence="3">
    <location>
        <begin position="381"/>
        <end position="640"/>
    </location>
</feature>
<evidence type="ECO:0000256" key="2">
    <source>
        <dbReference type="SAM" id="MobiDB-lite"/>
    </source>
</evidence>
<dbReference type="SMART" id="SM00194">
    <property type="entry name" value="PTPc"/>
    <property type="match status" value="1"/>
</dbReference>
<dbReference type="PROSITE" id="PS50055">
    <property type="entry name" value="TYR_PHOSPHATASE_PTP"/>
    <property type="match status" value="1"/>
</dbReference>
<dbReference type="InterPro" id="IPR000387">
    <property type="entry name" value="Tyr_Pase_dom"/>
</dbReference>
<dbReference type="Gene3D" id="3.40.250.10">
    <property type="entry name" value="Rhodanese-like domain"/>
    <property type="match status" value="1"/>
</dbReference>
<dbReference type="Pfam" id="PF00102">
    <property type="entry name" value="Y_phosphatase"/>
    <property type="match status" value="1"/>
</dbReference>
<dbReference type="InterPro" id="IPR000242">
    <property type="entry name" value="PTP_cat"/>
</dbReference>
<gene>
    <name evidence="5" type="ORF">METBISCDRAFT_71</name>
</gene>
<dbReference type="CDD" id="cd18533">
    <property type="entry name" value="PTP_fungal"/>
    <property type="match status" value="1"/>
</dbReference>
<dbReference type="InterPro" id="IPR003595">
    <property type="entry name" value="Tyr_Pase_cat"/>
</dbReference>
<feature type="region of interest" description="Disordered" evidence="2">
    <location>
        <begin position="228"/>
        <end position="249"/>
    </location>
</feature>
<dbReference type="Gene3D" id="3.90.190.10">
    <property type="entry name" value="Protein tyrosine phosphatase superfamily"/>
    <property type="match status" value="1"/>
</dbReference>
<dbReference type="PRINTS" id="PR00700">
    <property type="entry name" value="PRTYPHPHTASE"/>
</dbReference>
<protein>
    <recommendedName>
        <fullName evidence="7">Phosphatases II</fullName>
    </recommendedName>
</protein>
<dbReference type="EMBL" id="ML004463">
    <property type="protein sequence ID" value="RKP30245.1"/>
    <property type="molecule type" value="Genomic_DNA"/>
</dbReference>
<evidence type="ECO:0000259" key="4">
    <source>
        <dbReference type="PROSITE" id="PS50056"/>
    </source>
</evidence>
<keyword evidence="6" id="KW-1185">Reference proteome</keyword>
<dbReference type="SUPFAM" id="SSF52799">
    <property type="entry name" value="(Phosphotyrosine protein) phosphatases II"/>
    <property type="match status" value="1"/>
</dbReference>
<accession>A0A4P9ZBL9</accession>
<feature type="non-terminal residue" evidence="5">
    <location>
        <position position="1"/>
    </location>
</feature>
<reference evidence="6" key="1">
    <citation type="journal article" date="2018" name="Nat. Microbiol.">
        <title>Leveraging single-cell genomics to expand the fungal tree of life.</title>
        <authorList>
            <person name="Ahrendt S.R."/>
            <person name="Quandt C.A."/>
            <person name="Ciobanu D."/>
            <person name="Clum A."/>
            <person name="Salamov A."/>
            <person name="Andreopoulos B."/>
            <person name="Cheng J.F."/>
            <person name="Woyke T."/>
            <person name="Pelin A."/>
            <person name="Henrissat B."/>
            <person name="Reynolds N.K."/>
            <person name="Benny G.L."/>
            <person name="Smith M.E."/>
            <person name="James T.Y."/>
            <person name="Grigoriev I.V."/>
        </authorList>
    </citation>
    <scope>NUCLEOTIDE SEQUENCE [LARGE SCALE GENOMIC DNA]</scope>
    <source>
        <strain evidence="6">Baker2002</strain>
    </source>
</reference>
<comment type="similarity">
    <text evidence="1">Belongs to the protein-tyrosine phosphatase family. Non-receptor class subfamily.</text>
</comment>
<dbReference type="PROSITE" id="PS00383">
    <property type="entry name" value="TYR_PHOSPHATASE_1"/>
    <property type="match status" value="1"/>
</dbReference>
<dbReference type="PANTHER" id="PTHR19134">
    <property type="entry name" value="RECEPTOR-TYPE TYROSINE-PROTEIN PHOSPHATASE"/>
    <property type="match status" value="1"/>
</dbReference>
<feature type="domain" description="Tyrosine specific protein phosphatases" evidence="4">
    <location>
        <begin position="548"/>
        <end position="631"/>
    </location>
</feature>
<dbReference type="OrthoDB" id="6058203at2759"/>
<evidence type="ECO:0000313" key="6">
    <source>
        <dbReference type="Proteomes" id="UP000268321"/>
    </source>
</evidence>
<dbReference type="AlphaFoldDB" id="A0A4P9ZBL9"/>
<dbReference type="GO" id="GO:0004725">
    <property type="term" value="F:protein tyrosine phosphatase activity"/>
    <property type="evidence" value="ECO:0007669"/>
    <property type="project" value="InterPro"/>
</dbReference>
<evidence type="ECO:0008006" key="7">
    <source>
        <dbReference type="Google" id="ProtNLM"/>
    </source>
</evidence>
<feature type="non-terminal residue" evidence="5">
    <location>
        <position position="640"/>
    </location>
</feature>
<dbReference type="PANTHER" id="PTHR19134:SF561">
    <property type="entry name" value="PROTEIN TYROSINE PHOSPHATASE 36E, ISOFORM A"/>
    <property type="match status" value="1"/>
</dbReference>
<dbReference type="InterPro" id="IPR036873">
    <property type="entry name" value="Rhodanese-like_dom_sf"/>
</dbReference>